<evidence type="ECO:0000256" key="4">
    <source>
        <dbReference type="ARBA" id="ARBA00023157"/>
    </source>
</evidence>
<keyword evidence="4" id="KW-1015">Disulfide bond</keyword>
<comment type="similarity">
    <text evidence="1">Belongs to the thioredoxin family.</text>
</comment>
<organism evidence="8 9">
    <name type="scientific">Propionibacterium freudenreichii</name>
    <dbReference type="NCBI Taxonomy" id="1744"/>
    <lineage>
        <taxon>Bacteria</taxon>
        <taxon>Bacillati</taxon>
        <taxon>Actinomycetota</taxon>
        <taxon>Actinomycetes</taxon>
        <taxon>Propionibacteriales</taxon>
        <taxon>Propionibacteriaceae</taxon>
        <taxon>Propionibacterium</taxon>
    </lineage>
</organism>
<dbReference type="OMA" id="AQDIMRW"/>
<dbReference type="GO" id="GO:0015035">
    <property type="term" value="F:protein-disulfide reductase activity"/>
    <property type="evidence" value="ECO:0007669"/>
    <property type="project" value="UniProtKB-UniRule"/>
</dbReference>
<dbReference type="Pfam" id="PF00085">
    <property type="entry name" value="Thioredoxin"/>
    <property type="match status" value="1"/>
</dbReference>
<dbReference type="InterPro" id="IPR013766">
    <property type="entry name" value="Thioredoxin_domain"/>
</dbReference>
<accession>A0A2C8B177</accession>
<reference evidence="8 9" key="1">
    <citation type="submission" date="2016-09" db="EMBL/GenBank/DDBJ databases">
        <authorList>
            <person name="Laine KS P."/>
        </authorList>
    </citation>
    <scope>NUCLEOTIDE SEQUENCE [LARGE SCALE GENOMIC DNA]</scope>
    <source>
        <strain evidence="8">PFRJS-23</strain>
    </source>
</reference>
<dbReference type="GO" id="GO:0005829">
    <property type="term" value="C:cytosol"/>
    <property type="evidence" value="ECO:0007669"/>
    <property type="project" value="TreeGrafter"/>
</dbReference>
<dbReference type="PRINTS" id="PR00421">
    <property type="entry name" value="THIOREDOXIN"/>
</dbReference>
<dbReference type="InterPro" id="IPR017937">
    <property type="entry name" value="Thioredoxin_CS"/>
</dbReference>
<dbReference type="PROSITE" id="PS00194">
    <property type="entry name" value="THIOREDOXIN_1"/>
    <property type="match status" value="1"/>
</dbReference>
<keyword evidence="3" id="KW-0249">Electron transport</keyword>
<dbReference type="InterPro" id="IPR036249">
    <property type="entry name" value="Thioredoxin-like_sf"/>
</dbReference>
<evidence type="ECO:0000259" key="7">
    <source>
        <dbReference type="PROSITE" id="PS51352"/>
    </source>
</evidence>
<keyword evidence="2" id="KW-0813">Transport</keyword>
<dbReference type="AlphaFoldDB" id="A0A2C8B177"/>
<dbReference type="PROSITE" id="PS51352">
    <property type="entry name" value="THIOREDOXIN_2"/>
    <property type="match status" value="1"/>
</dbReference>
<gene>
    <name evidence="8" type="ORF">PFR_JS23_489</name>
</gene>
<dbReference type="PANTHER" id="PTHR45663:SF11">
    <property type="entry name" value="GEO12009P1"/>
    <property type="match status" value="1"/>
</dbReference>
<feature type="domain" description="Thioredoxin" evidence="7">
    <location>
        <begin position="28"/>
        <end position="141"/>
    </location>
</feature>
<dbReference type="NCBIfam" id="TIGR01068">
    <property type="entry name" value="thioredoxin"/>
    <property type="match status" value="1"/>
</dbReference>
<dbReference type="Gene3D" id="3.40.30.10">
    <property type="entry name" value="Glutaredoxin"/>
    <property type="match status" value="1"/>
</dbReference>
<evidence type="ECO:0000256" key="5">
    <source>
        <dbReference type="ARBA" id="ARBA00023284"/>
    </source>
</evidence>
<evidence type="ECO:0000256" key="1">
    <source>
        <dbReference type="ARBA" id="ARBA00008987"/>
    </source>
</evidence>
<evidence type="ECO:0000256" key="2">
    <source>
        <dbReference type="ARBA" id="ARBA00022448"/>
    </source>
</evidence>
<protein>
    <recommendedName>
        <fullName evidence="6">Thioredoxin</fullName>
    </recommendedName>
</protein>
<dbReference type="OrthoDB" id="9790390at2"/>
<sequence>MNSRISACPGCGARNRVPAVAAGLPRCAKCRASLPWIVEAEDTDFGRISDSSRLPVLVDLWAPWCGPCKQLSPILEKLAVQYAGRLKLVKVNVDQSPATQAAFGVQSIPTLVLLRDGQVVAQQAGAMPWGALQRWIEPYLA</sequence>
<name>A0A2C8B177_9ACTN</name>
<evidence type="ECO:0000313" key="9">
    <source>
        <dbReference type="Proteomes" id="UP000250080"/>
    </source>
</evidence>
<dbReference type="EMBL" id="LT618793">
    <property type="protein sequence ID" value="SCQ75736.1"/>
    <property type="molecule type" value="Genomic_DNA"/>
</dbReference>
<dbReference type="FunFam" id="3.40.30.10:FF:000001">
    <property type="entry name" value="Thioredoxin"/>
    <property type="match status" value="1"/>
</dbReference>
<evidence type="ECO:0000256" key="3">
    <source>
        <dbReference type="ARBA" id="ARBA00022982"/>
    </source>
</evidence>
<evidence type="ECO:0000313" key="8">
    <source>
        <dbReference type="EMBL" id="SCQ75736.1"/>
    </source>
</evidence>
<dbReference type="Proteomes" id="UP000250080">
    <property type="component" value="Chromosome I"/>
</dbReference>
<dbReference type="GO" id="GO:0045454">
    <property type="term" value="P:cell redox homeostasis"/>
    <property type="evidence" value="ECO:0007669"/>
    <property type="project" value="TreeGrafter"/>
</dbReference>
<keyword evidence="5" id="KW-0676">Redox-active center</keyword>
<dbReference type="CDD" id="cd02947">
    <property type="entry name" value="TRX_family"/>
    <property type="match status" value="1"/>
</dbReference>
<proteinExistence type="inferred from homology"/>
<evidence type="ECO:0000256" key="6">
    <source>
        <dbReference type="NCBIfam" id="TIGR01068"/>
    </source>
</evidence>
<dbReference type="RefSeq" id="WP_013161660.1">
    <property type="nucleotide sequence ID" value="NZ_CCYP01000052.1"/>
</dbReference>
<dbReference type="InterPro" id="IPR005746">
    <property type="entry name" value="Thioredoxin"/>
</dbReference>
<dbReference type="PANTHER" id="PTHR45663">
    <property type="entry name" value="GEO12009P1"/>
    <property type="match status" value="1"/>
</dbReference>
<dbReference type="SUPFAM" id="SSF52833">
    <property type="entry name" value="Thioredoxin-like"/>
    <property type="match status" value="1"/>
</dbReference>